<accession>A0AAJ1X1L5</accession>
<name>A0AAJ1X1L5_9ACTN</name>
<dbReference type="Gene3D" id="3.10.129.10">
    <property type="entry name" value="Hotdog Thioesterase"/>
    <property type="match status" value="1"/>
</dbReference>
<dbReference type="InterPro" id="IPR003736">
    <property type="entry name" value="PAAI_dom"/>
</dbReference>
<dbReference type="RefSeq" id="WP_307202213.1">
    <property type="nucleotide sequence ID" value="NZ_JAUTAN010000001.1"/>
</dbReference>
<dbReference type="CDD" id="cd03443">
    <property type="entry name" value="PaaI_thioesterase"/>
    <property type="match status" value="1"/>
</dbReference>
<comment type="caution">
    <text evidence="3">The sequence shown here is derived from an EMBL/GenBank/DDBJ whole genome shotgun (WGS) entry which is preliminary data.</text>
</comment>
<evidence type="ECO:0000259" key="2">
    <source>
        <dbReference type="Pfam" id="PF03061"/>
    </source>
</evidence>
<dbReference type="GO" id="GO:0005829">
    <property type="term" value="C:cytosol"/>
    <property type="evidence" value="ECO:0007669"/>
    <property type="project" value="TreeGrafter"/>
</dbReference>
<gene>
    <name evidence="3" type="ORF">QE405_002997</name>
</gene>
<dbReference type="Proteomes" id="UP001239215">
    <property type="component" value="Unassembled WGS sequence"/>
</dbReference>
<keyword evidence="1 3" id="KW-0378">Hydrolase</keyword>
<dbReference type="InterPro" id="IPR006683">
    <property type="entry name" value="Thioestr_dom"/>
</dbReference>
<dbReference type="AlphaFoldDB" id="A0AAJ1X1L5"/>
<dbReference type="GO" id="GO:0061522">
    <property type="term" value="F:1,4-dihydroxy-2-naphthoyl-CoA thioesterase activity"/>
    <property type="evidence" value="ECO:0007669"/>
    <property type="project" value="UniProtKB-EC"/>
</dbReference>
<proteinExistence type="predicted"/>
<reference evidence="3" key="1">
    <citation type="submission" date="2023-07" db="EMBL/GenBank/DDBJ databases">
        <title>Functional and genomic diversity of the sorghum phyllosphere microbiome.</title>
        <authorList>
            <person name="Shade A."/>
        </authorList>
    </citation>
    <scope>NUCLEOTIDE SEQUENCE</scope>
    <source>
        <strain evidence="3">SORGH_AS_1067</strain>
    </source>
</reference>
<sequence>MTARADQPQNPLAMTYGGQEPGAVRAVSAGDAPVPPGSLIDSLGIRLTHVGPGAAVATMEIATQHLNQAGVAQAGAVMALADAAAGWGAKTALRAGQSFTTLELNANLVRAARPGDRLVATASPVHLGRTSMVIAVTVVVEVEGGASKTLAEFRCTELVLG</sequence>
<feature type="domain" description="Thioesterase" evidence="2">
    <location>
        <begin position="71"/>
        <end position="141"/>
    </location>
</feature>
<protein>
    <submittedName>
        <fullName evidence="3">1,4-dihydroxy-2-naphthoyl-CoA hydrolase</fullName>
        <ecNumber evidence="3">3.1.2.28</ecNumber>
    </submittedName>
</protein>
<evidence type="ECO:0000313" key="3">
    <source>
        <dbReference type="EMBL" id="MDQ1105713.1"/>
    </source>
</evidence>
<dbReference type="EC" id="3.1.2.28" evidence="3"/>
<evidence type="ECO:0000256" key="1">
    <source>
        <dbReference type="ARBA" id="ARBA00022801"/>
    </source>
</evidence>
<dbReference type="InterPro" id="IPR029069">
    <property type="entry name" value="HotDog_dom_sf"/>
</dbReference>
<evidence type="ECO:0000313" key="4">
    <source>
        <dbReference type="Proteomes" id="UP001239215"/>
    </source>
</evidence>
<dbReference type="Pfam" id="PF03061">
    <property type="entry name" value="4HBT"/>
    <property type="match status" value="1"/>
</dbReference>
<dbReference type="NCBIfam" id="TIGR00369">
    <property type="entry name" value="unchar_dom_1"/>
    <property type="match status" value="1"/>
</dbReference>
<dbReference type="SUPFAM" id="SSF54637">
    <property type="entry name" value="Thioesterase/thiol ester dehydrase-isomerase"/>
    <property type="match status" value="1"/>
</dbReference>
<dbReference type="PANTHER" id="PTHR43240:SF8">
    <property type="entry name" value="PHENYLACETIC ACID DEGRADATION-RELATED PROTEIN"/>
    <property type="match status" value="1"/>
</dbReference>
<dbReference type="PANTHER" id="PTHR43240">
    <property type="entry name" value="1,4-DIHYDROXY-2-NAPHTHOYL-COA THIOESTERASE 1"/>
    <property type="match status" value="1"/>
</dbReference>
<dbReference type="EMBL" id="JAUTAN010000001">
    <property type="protein sequence ID" value="MDQ1105713.1"/>
    <property type="molecule type" value="Genomic_DNA"/>
</dbReference>
<organism evidence="3 4">
    <name type="scientific">Nocardioides zeae</name>
    <dbReference type="NCBI Taxonomy" id="1457234"/>
    <lineage>
        <taxon>Bacteria</taxon>
        <taxon>Bacillati</taxon>
        <taxon>Actinomycetota</taxon>
        <taxon>Actinomycetes</taxon>
        <taxon>Propionibacteriales</taxon>
        <taxon>Nocardioidaceae</taxon>
        <taxon>Nocardioides</taxon>
    </lineage>
</organism>